<evidence type="ECO:0000313" key="3">
    <source>
        <dbReference type="Proteomes" id="UP000708148"/>
    </source>
</evidence>
<dbReference type="AlphaFoldDB" id="A0A8S1JFG6"/>
<keyword evidence="1" id="KW-0812">Transmembrane</keyword>
<keyword evidence="1" id="KW-0472">Membrane</keyword>
<sequence length="125" mass="13997">MLRVAAVGLAWECPASGSLCKCSLAQASRETRNVQVLLKMVVLQGVAQVHGVNSRHFSCRRIKGCLLAIFGMGRSAWTFRHLLWVIPMLLVAFAMVADLMFRFCGLVGREFHEAELVRLEHWGVQ</sequence>
<reference evidence="2" key="1">
    <citation type="submission" date="2020-12" db="EMBL/GenBank/DDBJ databases">
        <authorList>
            <person name="Iha C."/>
        </authorList>
    </citation>
    <scope>NUCLEOTIDE SEQUENCE</scope>
</reference>
<feature type="transmembrane region" description="Helical" evidence="1">
    <location>
        <begin position="82"/>
        <end position="101"/>
    </location>
</feature>
<gene>
    <name evidence="2" type="ORF">OSTQU699_LOCUS10078</name>
</gene>
<keyword evidence="1" id="KW-1133">Transmembrane helix</keyword>
<evidence type="ECO:0000256" key="1">
    <source>
        <dbReference type="SAM" id="Phobius"/>
    </source>
</evidence>
<dbReference type="EMBL" id="CAJHUC010002946">
    <property type="protein sequence ID" value="CAD7704723.1"/>
    <property type="molecule type" value="Genomic_DNA"/>
</dbReference>
<accession>A0A8S1JFG6</accession>
<evidence type="ECO:0000313" key="2">
    <source>
        <dbReference type="EMBL" id="CAD7704723.1"/>
    </source>
</evidence>
<dbReference type="Proteomes" id="UP000708148">
    <property type="component" value="Unassembled WGS sequence"/>
</dbReference>
<organism evidence="2 3">
    <name type="scientific">Ostreobium quekettii</name>
    <dbReference type="NCBI Taxonomy" id="121088"/>
    <lineage>
        <taxon>Eukaryota</taxon>
        <taxon>Viridiplantae</taxon>
        <taxon>Chlorophyta</taxon>
        <taxon>core chlorophytes</taxon>
        <taxon>Ulvophyceae</taxon>
        <taxon>TCBD clade</taxon>
        <taxon>Bryopsidales</taxon>
        <taxon>Ostreobineae</taxon>
        <taxon>Ostreobiaceae</taxon>
        <taxon>Ostreobium</taxon>
    </lineage>
</organism>
<name>A0A8S1JFG6_9CHLO</name>
<proteinExistence type="predicted"/>
<protein>
    <submittedName>
        <fullName evidence="2">Uncharacterized protein</fullName>
    </submittedName>
</protein>
<comment type="caution">
    <text evidence="2">The sequence shown here is derived from an EMBL/GenBank/DDBJ whole genome shotgun (WGS) entry which is preliminary data.</text>
</comment>
<keyword evidence="3" id="KW-1185">Reference proteome</keyword>